<feature type="transmembrane region" description="Helical" evidence="7">
    <location>
        <begin position="125"/>
        <end position="144"/>
    </location>
</feature>
<feature type="transmembrane region" description="Helical" evidence="7">
    <location>
        <begin position="227"/>
        <end position="249"/>
    </location>
</feature>
<gene>
    <name evidence="9" type="ORF">EDC14_101294</name>
</gene>
<keyword evidence="10" id="KW-1185">Reference proteome</keyword>
<dbReference type="PANTHER" id="PTHR30151:SF16">
    <property type="entry name" value="ABC TRANSPORTER PERMEASE PROTEIN"/>
    <property type="match status" value="1"/>
</dbReference>
<evidence type="ECO:0000256" key="7">
    <source>
        <dbReference type="RuleBase" id="RU363032"/>
    </source>
</evidence>
<dbReference type="InterPro" id="IPR035906">
    <property type="entry name" value="MetI-like_sf"/>
</dbReference>
<keyword evidence="4 7" id="KW-0812">Transmembrane</keyword>
<evidence type="ECO:0000256" key="6">
    <source>
        <dbReference type="ARBA" id="ARBA00023136"/>
    </source>
</evidence>
<evidence type="ECO:0000313" key="10">
    <source>
        <dbReference type="Proteomes" id="UP000295008"/>
    </source>
</evidence>
<keyword evidence="5 7" id="KW-1133">Transmembrane helix</keyword>
<evidence type="ECO:0000256" key="5">
    <source>
        <dbReference type="ARBA" id="ARBA00022989"/>
    </source>
</evidence>
<evidence type="ECO:0000256" key="4">
    <source>
        <dbReference type="ARBA" id="ARBA00022692"/>
    </source>
</evidence>
<dbReference type="PROSITE" id="PS50928">
    <property type="entry name" value="ABC_TM1"/>
    <property type="match status" value="1"/>
</dbReference>
<feature type="transmembrane region" description="Helical" evidence="7">
    <location>
        <begin position="94"/>
        <end position="119"/>
    </location>
</feature>
<sequence length="261" mass="28236">MKNKFWENRLFTRIACLLGLALIWQGIANSGLVNRQLFPSLHIILVSLSQAVASGEINQAAGLSMVLIAKGLGIGFALAVLLATLGMTSKIIDALVDTVTAVAHPLPGIALLPIIILWMGTGTEAILFIIVHSVLWPMLLNLMAGFKSIPKIYREVGANLELNPVQTTARLMIPASLPYLLAGLKIGWARAWRALISAEMIFGAVGGEGGLGWFIFKKRVFMDTVGIYEGIIVIVLIGIIVEDIVFHGIEQLTVKRWGMSV</sequence>
<keyword evidence="2 7" id="KW-0813">Transport</keyword>
<dbReference type="AlphaFoldDB" id="A0A4V2QEU5"/>
<comment type="subcellular location">
    <subcellularLocation>
        <location evidence="1 7">Cell membrane</location>
        <topology evidence="1 7">Multi-pass membrane protein</topology>
    </subcellularLocation>
</comment>
<dbReference type="PANTHER" id="PTHR30151">
    <property type="entry name" value="ALKANE SULFONATE ABC TRANSPORTER-RELATED, MEMBRANE SUBUNIT"/>
    <property type="match status" value="1"/>
</dbReference>
<comment type="similarity">
    <text evidence="7">Belongs to the binding-protein-dependent transport system permease family.</text>
</comment>
<dbReference type="InterPro" id="IPR000515">
    <property type="entry name" value="MetI-like"/>
</dbReference>
<dbReference type="Gene3D" id="1.10.3720.10">
    <property type="entry name" value="MetI-like"/>
    <property type="match status" value="1"/>
</dbReference>
<dbReference type="OrthoDB" id="9796361at2"/>
<dbReference type="CDD" id="cd06261">
    <property type="entry name" value="TM_PBP2"/>
    <property type="match status" value="1"/>
</dbReference>
<evidence type="ECO:0000256" key="3">
    <source>
        <dbReference type="ARBA" id="ARBA00022475"/>
    </source>
</evidence>
<dbReference type="EMBL" id="SLUN01000012">
    <property type="protein sequence ID" value="TCL69397.1"/>
    <property type="molecule type" value="Genomic_DNA"/>
</dbReference>
<accession>A0A4V2QEU5</accession>
<feature type="transmembrane region" description="Helical" evidence="7">
    <location>
        <begin position="194"/>
        <end position="215"/>
    </location>
</feature>
<feature type="transmembrane region" description="Helical" evidence="7">
    <location>
        <begin position="59"/>
        <end position="82"/>
    </location>
</feature>
<evidence type="ECO:0000313" key="9">
    <source>
        <dbReference type="EMBL" id="TCL69397.1"/>
    </source>
</evidence>
<dbReference type="Proteomes" id="UP000295008">
    <property type="component" value="Unassembled WGS sequence"/>
</dbReference>
<dbReference type="SUPFAM" id="SSF161098">
    <property type="entry name" value="MetI-like"/>
    <property type="match status" value="1"/>
</dbReference>
<evidence type="ECO:0000256" key="1">
    <source>
        <dbReference type="ARBA" id="ARBA00004651"/>
    </source>
</evidence>
<proteinExistence type="inferred from homology"/>
<comment type="caution">
    <text evidence="9">The sequence shown here is derived from an EMBL/GenBank/DDBJ whole genome shotgun (WGS) entry which is preliminary data.</text>
</comment>
<feature type="domain" description="ABC transmembrane type-1" evidence="8">
    <location>
        <begin position="57"/>
        <end position="246"/>
    </location>
</feature>
<reference evidence="9 10" key="1">
    <citation type="submission" date="2019-03" db="EMBL/GenBank/DDBJ databases">
        <title>Genomic Encyclopedia of Type Strains, Phase IV (KMG-IV): sequencing the most valuable type-strain genomes for metagenomic binning, comparative biology and taxonomic classification.</title>
        <authorList>
            <person name="Goeker M."/>
        </authorList>
    </citation>
    <scope>NUCLEOTIDE SEQUENCE [LARGE SCALE GENOMIC DNA]</scope>
    <source>
        <strain evidence="9 10">LX-B</strain>
    </source>
</reference>
<organism evidence="9 10">
    <name type="scientific">Hydrogenispora ethanolica</name>
    <dbReference type="NCBI Taxonomy" id="1082276"/>
    <lineage>
        <taxon>Bacteria</taxon>
        <taxon>Bacillati</taxon>
        <taxon>Bacillota</taxon>
        <taxon>Hydrogenispora</taxon>
    </lineage>
</organism>
<dbReference type="GO" id="GO:0055085">
    <property type="term" value="P:transmembrane transport"/>
    <property type="evidence" value="ECO:0007669"/>
    <property type="project" value="InterPro"/>
</dbReference>
<keyword evidence="6 7" id="KW-0472">Membrane</keyword>
<evidence type="ECO:0000259" key="8">
    <source>
        <dbReference type="PROSITE" id="PS50928"/>
    </source>
</evidence>
<name>A0A4V2QEU5_HYDET</name>
<dbReference type="GO" id="GO:0005886">
    <property type="term" value="C:plasma membrane"/>
    <property type="evidence" value="ECO:0007669"/>
    <property type="project" value="UniProtKB-SubCell"/>
</dbReference>
<dbReference type="Pfam" id="PF00528">
    <property type="entry name" value="BPD_transp_1"/>
    <property type="match status" value="1"/>
</dbReference>
<keyword evidence="3" id="KW-1003">Cell membrane</keyword>
<protein>
    <submittedName>
        <fullName evidence="9">NitT/TauT family transport system permease protein</fullName>
    </submittedName>
</protein>
<dbReference type="RefSeq" id="WP_132014413.1">
    <property type="nucleotide sequence ID" value="NZ_SLUN01000012.1"/>
</dbReference>
<evidence type="ECO:0000256" key="2">
    <source>
        <dbReference type="ARBA" id="ARBA00022448"/>
    </source>
</evidence>